<dbReference type="RefSeq" id="XP_016481553.1">
    <property type="nucleotide sequence ID" value="XM_016626067.1"/>
</dbReference>
<evidence type="ECO:0000256" key="6">
    <source>
        <dbReference type="ARBA" id="ARBA00022918"/>
    </source>
</evidence>
<protein>
    <submittedName>
        <fullName evidence="9">Uncharacterized protein</fullName>
    </submittedName>
</protein>
<evidence type="ECO:0000256" key="3">
    <source>
        <dbReference type="ARBA" id="ARBA00022722"/>
    </source>
</evidence>
<evidence type="ECO:0000256" key="2">
    <source>
        <dbReference type="ARBA" id="ARBA00022695"/>
    </source>
</evidence>
<evidence type="ECO:0000256" key="5">
    <source>
        <dbReference type="ARBA" id="ARBA00022801"/>
    </source>
</evidence>
<keyword evidence="2" id="KW-0548">Nucleotidyltransferase</keyword>
<dbReference type="AlphaFoldDB" id="A0A1S4AYH9"/>
<keyword evidence="5" id="KW-0378">Hydrolase</keyword>
<reference evidence="9" key="1">
    <citation type="submission" date="2025-08" db="UniProtKB">
        <authorList>
            <consortium name="RefSeq"/>
        </authorList>
    </citation>
    <scope>IDENTIFICATION</scope>
</reference>
<dbReference type="InterPro" id="IPR050951">
    <property type="entry name" value="Retrovirus_Pol_polyprotein"/>
</dbReference>
<dbReference type="PANTHER" id="PTHR37984">
    <property type="entry name" value="PROTEIN CBG26694"/>
    <property type="match status" value="1"/>
</dbReference>
<dbReference type="SUPFAM" id="SSF56672">
    <property type="entry name" value="DNA/RNA polymerases"/>
    <property type="match status" value="1"/>
</dbReference>
<dbReference type="STRING" id="4097.A0A1S4AYH9"/>
<evidence type="ECO:0000256" key="4">
    <source>
        <dbReference type="ARBA" id="ARBA00022759"/>
    </source>
</evidence>
<evidence type="ECO:0000313" key="9">
    <source>
        <dbReference type="RefSeq" id="XP_016481553.1"/>
    </source>
</evidence>
<proteinExistence type="predicted"/>
<dbReference type="KEGG" id="nta:107802553"/>
<dbReference type="PANTHER" id="PTHR37984:SF5">
    <property type="entry name" value="PROTEIN NYNRIN-LIKE"/>
    <property type="match status" value="1"/>
</dbReference>
<name>A0A1S4AYH9_TOBAC</name>
<dbReference type="InterPro" id="IPR043502">
    <property type="entry name" value="DNA/RNA_pol_sf"/>
</dbReference>
<dbReference type="Gene3D" id="1.10.340.70">
    <property type="match status" value="1"/>
</dbReference>
<keyword evidence="1" id="KW-0808">Transferase</keyword>
<dbReference type="CDD" id="cd09274">
    <property type="entry name" value="RNase_HI_RT_Ty3"/>
    <property type="match status" value="1"/>
</dbReference>
<feature type="domain" description="Reverse transcriptase RNase H-like" evidence="7">
    <location>
        <begin position="5"/>
        <end position="79"/>
    </location>
</feature>
<keyword evidence="3" id="KW-0540">Nuclease</keyword>
<accession>A0A1S4AYH9</accession>
<organism evidence="9">
    <name type="scientific">Nicotiana tabacum</name>
    <name type="common">Common tobacco</name>
    <dbReference type="NCBI Taxonomy" id="4097"/>
    <lineage>
        <taxon>Eukaryota</taxon>
        <taxon>Viridiplantae</taxon>
        <taxon>Streptophyta</taxon>
        <taxon>Embryophyta</taxon>
        <taxon>Tracheophyta</taxon>
        <taxon>Spermatophyta</taxon>
        <taxon>Magnoliopsida</taxon>
        <taxon>eudicotyledons</taxon>
        <taxon>Gunneridae</taxon>
        <taxon>Pentapetalae</taxon>
        <taxon>asterids</taxon>
        <taxon>lamiids</taxon>
        <taxon>Solanales</taxon>
        <taxon>Solanaceae</taxon>
        <taxon>Nicotianoideae</taxon>
        <taxon>Nicotianeae</taxon>
        <taxon>Nicotiana</taxon>
    </lineage>
</organism>
<dbReference type="Pfam" id="PF17921">
    <property type="entry name" value="Integrase_H2C2"/>
    <property type="match status" value="1"/>
</dbReference>
<dbReference type="GO" id="GO:0003964">
    <property type="term" value="F:RNA-directed DNA polymerase activity"/>
    <property type="evidence" value="ECO:0007669"/>
    <property type="project" value="UniProtKB-KW"/>
</dbReference>
<sequence length="205" mass="24781">MQHGRVVAYALRQLRKNEKNYLTHDLELATVIFSLKIWRHHMYGVYVDIFTDHKSLQYIFKQKELKLRRWRWLELLKDYDVDILYHPGKANVVAVLVNLWESIPFPKKPAFELSEDGVLRYKDRLCVPDVGGLREQIMEEVHQYRYSIHPETTKMYHDLRQLYWWNGMKRNVVEYVAQCPNWQQVKIEHQKLGGLLRSMEIPTRK</sequence>
<dbReference type="InterPro" id="IPR041373">
    <property type="entry name" value="RT_RNaseH"/>
</dbReference>
<evidence type="ECO:0000259" key="7">
    <source>
        <dbReference type="Pfam" id="PF17917"/>
    </source>
</evidence>
<dbReference type="OMA" id="ICMLRVE"/>
<evidence type="ECO:0000256" key="1">
    <source>
        <dbReference type="ARBA" id="ARBA00022679"/>
    </source>
</evidence>
<dbReference type="GO" id="GO:0004519">
    <property type="term" value="F:endonuclease activity"/>
    <property type="evidence" value="ECO:0007669"/>
    <property type="project" value="UniProtKB-KW"/>
</dbReference>
<dbReference type="GO" id="GO:0016787">
    <property type="term" value="F:hydrolase activity"/>
    <property type="evidence" value="ECO:0007669"/>
    <property type="project" value="UniProtKB-KW"/>
</dbReference>
<keyword evidence="4" id="KW-0255">Endonuclease</keyword>
<keyword evidence="6" id="KW-0695">RNA-directed DNA polymerase</keyword>
<feature type="domain" description="Integrase zinc-binding" evidence="8">
    <location>
        <begin position="133"/>
        <end position="186"/>
    </location>
</feature>
<dbReference type="OrthoDB" id="1738613at2759"/>
<dbReference type="Pfam" id="PF17917">
    <property type="entry name" value="RT_RNaseH"/>
    <property type="match status" value="1"/>
</dbReference>
<gene>
    <name evidence="9" type="primary">LOC107802553</name>
</gene>
<dbReference type="PaxDb" id="4097-A0A1S4AYH9"/>
<evidence type="ECO:0000259" key="8">
    <source>
        <dbReference type="Pfam" id="PF17921"/>
    </source>
</evidence>
<dbReference type="InterPro" id="IPR041588">
    <property type="entry name" value="Integrase_H2C2"/>
</dbReference>